<dbReference type="InterPro" id="IPR011008">
    <property type="entry name" value="Dimeric_a/b-barrel"/>
</dbReference>
<reference evidence="2 3" key="1">
    <citation type="submission" date="2020-04" db="EMBL/GenBank/DDBJ databases">
        <title>Genome-Wide Identification of 5-Methylcytosine Sites in Bacterial Genomes By High-Throughput Sequencing of MspJI Restriction Fragments.</title>
        <authorList>
            <person name="Wu V."/>
        </authorList>
    </citation>
    <scope>NUCLEOTIDE SEQUENCE [LARGE SCALE GENOMIC DNA]</scope>
    <source>
        <strain evidence="2 3">NEB122</strain>
    </source>
</reference>
<dbReference type="GO" id="GO:0005829">
    <property type="term" value="C:cytosol"/>
    <property type="evidence" value="ECO:0007669"/>
    <property type="project" value="TreeGrafter"/>
</dbReference>
<proteinExistence type="predicted"/>
<evidence type="ECO:0000313" key="3">
    <source>
        <dbReference type="Proteomes" id="UP000503498"/>
    </source>
</evidence>
<evidence type="ECO:0000313" key="2">
    <source>
        <dbReference type="EMBL" id="QJD69031.1"/>
    </source>
</evidence>
<dbReference type="InterPro" id="IPR050744">
    <property type="entry name" value="AI-2_Isomerase_LsrG"/>
</dbReference>
<gene>
    <name evidence="2" type="ORF">HG421_15845</name>
</gene>
<keyword evidence="2" id="KW-0560">Oxidoreductase</keyword>
<feature type="domain" description="ABM" evidence="1">
    <location>
        <begin position="2"/>
        <end position="91"/>
    </location>
</feature>
<protein>
    <submittedName>
        <fullName evidence="2">Antibiotic biosynthesis monooxygenase</fullName>
    </submittedName>
</protein>
<dbReference type="AlphaFoldDB" id="A0A7Z2ZI69"/>
<dbReference type="Pfam" id="PF03992">
    <property type="entry name" value="ABM"/>
    <property type="match status" value="1"/>
</dbReference>
<dbReference type="RefSeq" id="WP_169707200.1">
    <property type="nucleotide sequence ID" value="NZ_CP051651.1"/>
</dbReference>
<organism evidence="2 3">
    <name type="scientific">Xanthomonas campestris pv. badrii</name>
    <dbReference type="NCBI Taxonomy" id="149696"/>
    <lineage>
        <taxon>Bacteria</taxon>
        <taxon>Pseudomonadati</taxon>
        <taxon>Pseudomonadota</taxon>
        <taxon>Gammaproteobacteria</taxon>
        <taxon>Lysobacterales</taxon>
        <taxon>Lysobacteraceae</taxon>
        <taxon>Xanthomonas</taxon>
    </lineage>
</organism>
<keyword evidence="2" id="KW-0503">Monooxygenase</keyword>
<dbReference type="EMBL" id="CP051651">
    <property type="protein sequence ID" value="QJD69031.1"/>
    <property type="molecule type" value="Genomic_DNA"/>
</dbReference>
<dbReference type="InterPro" id="IPR007138">
    <property type="entry name" value="ABM_dom"/>
</dbReference>
<dbReference type="GO" id="GO:0004497">
    <property type="term" value="F:monooxygenase activity"/>
    <property type="evidence" value="ECO:0007669"/>
    <property type="project" value="UniProtKB-KW"/>
</dbReference>
<evidence type="ECO:0000259" key="1">
    <source>
        <dbReference type="PROSITE" id="PS51725"/>
    </source>
</evidence>
<dbReference type="Gene3D" id="3.30.70.100">
    <property type="match status" value="1"/>
</dbReference>
<dbReference type="PANTHER" id="PTHR33336">
    <property type="entry name" value="QUINOL MONOOXYGENASE YGIN-RELATED"/>
    <property type="match status" value="1"/>
</dbReference>
<dbReference type="Proteomes" id="UP000503498">
    <property type="component" value="Chromosome"/>
</dbReference>
<accession>A0A7Z2ZI69</accession>
<dbReference type="PANTHER" id="PTHR33336:SF3">
    <property type="entry name" value="ABM DOMAIN-CONTAINING PROTEIN"/>
    <property type="match status" value="1"/>
</dbReference>
<sequence length="99" mass="10975">MIGMIVTLAIKPDSGEAFERAFGAQAAAVRANEPGNHLYELLRSRTRPDSYLLLEIYEDQAALASHRNASHMTHHRPLTAPFIAAEPTIEAFDVIRHPV</sequence>
<dbReference type="PROSITE" id="PS51725">
    <property type="entry name" value="ABM"/>
    <property type="match status" value="1"/>
</dbReference>
<dbReference type="SUPFAM" id="SSF54909">
    <property type="entry name" value="Dimeric alpha+beta barrel"/>
    <property type="match status" value="1"/>
</dbReference>
<reference evidence="2 3" key="2">
    <citation type="submission" date="2020-04" db="EMBL/GenBank/DDBJ databases">
        <authorList>
            <person name="Fomenkov A."/>
            <person name="Anton B.P."/>
            <person name="Roberts R.J."/>
        </authorList>
    </citation>
    <scope>NUCLEOTIDE SEQUENCE [LARGE SCALE GENOMIC DNA]</scope>
    <source>
        <strain evidence="2 3">NEB122</strain>
    </source>
</reference>
<name>A0A7Z2ZI69_XANCA</name>